<evidence type="ECO:0000256" key="10">
    <source>
        <dbReference type="SAM" id="MobiDB-lite"/>
    </source>
</evidence>
<evidence type="ECO:0000256" key="7">
    <source>
        <dbReference type="ARBA" id="ARBA00023136"/>
    </source>
</evidence>
<keyword evidence="6 9" id="KW-1133">Transmembrane helix</keyword>
<reference evidence="12 13" key="1">
    <citation type="submission" date="2019-06" db="EMBL/GenBank/DDBJ databases">
        <title>Quisquiliibacterium sp. nov., isolated from a maize field.</title>
        <authorList>
            <person name="Lin S.-Y."/>
            <person name="Tsai C.-F."/>
            <person name="Young C.-C."/>
        </authorList>
    </citation>
    <scope>NUCLEOTIDE SEQUENCE [LARGE SCALE GENOMIC DNA]</scope>
    <source>
        <strain evidence="12 13">CC-CFT501</strain>
    </source>
</reference>
<name>A0A5C8P5D0_9BURK</name>
<dbReference type="InterPro" id="IPR013685">
    <property type="entry name" value="POTRA_FtsQ_type"/>
</dbReference>
<keyword evidence="2 9" id="KW-1003">Cell membrane</keyword>
<evidence type="ECO:0000313" key="13">
    <source>
        <dbReference type="Proteomes" id="UP000321548"/>
    </source>
</evidence>
<dbReference type="AlphaFoldDB" id="A0A5C8P5D0"/>
<dbReference type="RefSeq" id="WP_147703021.1">
    <property type="nucleotide sequence ID" value="NZ_VDUY01000001.1"/>
</dbReference>
<keyword evidence="4 9" id="KW-0132">Cell division</keyword>
<dbReference type="Pfam" id="PF08478">
    <property type="entry name" value="POTRA_1"/>
    <property type="match status" value="1"/>
</dbReference>
<dbReference type="Pfam" id="PF03799">
    <property type="entry name" value="FtsQ_DivIB_C"/>
    <property type="match status" value="1"/>
</dbReference>
<comment type="caution">
    <text evidence="12">The sequence shown here is derived from an EMBL/GenBank/DDBJ whole genome shotgun (WGS) entry which is preliminary data.</text>
</comment>
<evidence type="ECO:0000256" key="1">
    <source>
        <dbReference type="ARBA" id="ARBA00004370"/>
    </source>
</evidence>
<feature type="region of interest" description="Disordered" evidence="10">
    <location>
        <begin position="250"/>
        <end position="283"/>
    </location>
</feature>
<keyword evidence="13" id="KW-1185">Reference proteome</keyword>
<organism evidence="12 13">
    <name type="scientific">Zeimonas arvi</name>
    <dbReference type="NCBI Taxonomy" id="2498847"/>
    <lineage>
        <taxon>Bacteria</taxon>
        <taxon>Pseudomonadati</taxon>
        <taxon>Pseudomonadota</taxon>
        <taxon>Betaproteobacteria</taxon>
        <taxon>Burkholderiales</taxon>
        <taxon>Burkholderiaceae</taxon>
        <taxon>Zeimonas</taxon>
    </lineage>
</organism>
<dbReference type="InterPro" id="IPR026579">
    <property type="entry name" value="FtsQ"/>
</dbReference>
<dbReference type="GO" id="GO:0043093">
    <property type="term" value="P:FtsZ-dependent cytokinesis"/>
    <property type="evidence" value="ECO:0007669"/>
    <property type="project" value="UniProtKB-UniRule"/>
</dbReference>
<keyword evidence="5 9" id="KW-0812">Transmembrane</keyword>
<evidence type="ECO:0000259" key="11">
    <source>
        <dbReference type="PROSITE" id="PS51779"/>
    </source>
</evidence>
<dbReference type="GO" id="GO:0032153">
    <property type="term" value="C:cell division site"/>
    <property type="evidence" value="ECO:0007669"/>
    <property type="project" value="UniProtKB-UniRule"/>
</dbReference>
<keyword evidence="3 9" id="KW-0997">Cell inner membrane</keyword>
<dbReference type="GO" id="GO:0005886">
    <property type="term" value="C:plasma membrane"/>
    <property type="evidence" value="ECO:0007669"/>
    <property type="project" value="UniProtKB-SubCell"/>
</dbReference>
<dbReference type="EMBL" id="VDUY01000001">
    <property type="protein sequence ID" value="TXL68886.1"/>
    <property type="molecule type" value="Genomic_DNA"/>
</dbReference>
<evidence type="ECO:0000256" key="4">
    <source>
        <dbReference type="ARBA" id="ARBA00022618"/>
    </source>
</evidence>
<dbReference type="Proteomes" id="UP000321548">
    <property type="component" value="Unassembled WGS sequence"/>
</dbReference>
<keyword evidence="7 9" id="KW-0472">Membrane</keyword>
<feature type="compositionally biased region" description="Gly residues" evidence="10">
    <location>
        <begin position="250"/>
        <end position="261"/>
    </location>
</feature>
<feature type="transmembrane region" description="Helical" evidence="9">
    <location>
        <begin position="12"/>
        <end position="33"/>
    </location>
</feature>
<evidence type="ECO:0000256" key="2">
    <source>
        <dbReference type="ARBA" id="ARBA00022475"/>
    </source>
</evidence>
<evidence type="ECO:0000256" key="3">
    <source>
        <dbReference type="ARBA" id="ARBA00022519"/>
    </source>
</evidence>
<comment type="similarity">
    <text evidence="9">Belongs to the FtsQ/DivIB family. FtsQ subfamily.</text>
</comment>
<dbReference type="HAMAP" id="MF_00911">
    <property type="entry name" value="FtsQ_subfam"/>
    <property type="match status" value="1"/>
</dbReference>
<accession>A0A5C8P5D0</accession>
<dbReference type="GO" id="GO:0090529">
    <property type="term" value="P:cell septum assembly"/>
    <property type="evidence" value="ECO:0007669"/>
    <property type="project" value="InterPro"/>
</dbReference>
<dbReference type="Gene3D" id="3.10.20.310">
    <property type="entry name" value="membrane protein fhac"/>
    <property type="match status" value="1"/>
</dbReference>
<evidence type="ECO:0000256" key="5">
    <source>
        <dbReference type="ARBA" id="ARBA00022692"/>
    </source>
</evidence>
<dbReference type="PANTHER" id="PTHR35851">
    <property type="entry name" value="CELL DIVISION PROTEIN FTSQ"/>
    <property type="match status" value="1"/>
</dbReference>
<keyword evidence="8 9" id="KW-0131">Cell cycle</keyword>
<dbReference type="Gene3D" id="3.40.50.11690">
    <property type="entry name" value="Cell division protein FtsQ/DivIB"/>
    <property type="match status" value="1"/>
</dbReference>
<evidence type="ECO:0000256" key="9">
    <source>
        <dbReference type="HAMAP-Rule" id="MF_00911"/>
    </source>
</evidence>
<feature type="domain" description="POTRA" evidence="11">
    <location>
        <begin position="39"/>
        <end position="112"/>
    </location>
</feature>
<dbReference type="InterPro" id="IPR005548">
    <property type="entry name" value="Cell_div_FtsQ/DivIB_C"/>
</dbReference>
<protein>
    <recommendedName>
        <fullName evidence="9">Cell division protein FtsQ</fullName>
    </recommendedName>
</protein>
<comment type="subunit">
    <text evidence="9">Part of a complex composed of FtsB, FtsL and FtsQ.</text>
</comment>
<feature type="compositionally biased region" description="Basic and acidic residues" evidence="10">
    <location>
        <begin position="267"/>
        <end position="283"/>
    </location>
</feature>
<evidence type="ECO:0000256" key="8">
    <source>
        <dbReference type="ARBA" id="ARBA00023306"/>
    </source>
</evidence>
<dbReference type="InterPro" id="IPR034746">
    <property type="entry name" value="POTRA"/>
</dbReference>
<comment type="subcellular location">
    <subcellularLocation>
        <location evidence="9">Cell inner membrane</location>
        <topology evidence="9">Single-pass type II membrane protein</topology>
    </subcellularLocation>
    <subcellularLocation>
        <location evidence="1">Membrane</location>
    </subcellularLocation>
    <text evidence="9">Localizes to the division septum.</text>
</comment>
<gene>
    <name evidence="9" type="primary">ftsQ</name>
    <name evidence="12" type="ORF">FHP08_04180</name>
</gene>
<dbReference type="InterPro" id="IPR045335">
    <property type="entry name" value="FtsQ_C_sf"/>
</dbReference>
<dbReference type="OrthoDB" id="9790370at2"/>
<proteinExistence type="inferred from homology"/>
<evidence type="ECO:0000256" key="6">
    <source>
        <dbReference type="ARBA" id="ARBA00022989"/>
    </source>
</evidence>
<sequence>MNPWHDARLLNMLANLLFACVLAACAGLAMWWVSQRPVFTLRAVEVEPRPGDALRHVSDAVLRTTVVKGVRGNFFATPLAEVRAVFETVPWVRKASVRRVFPDGLMVEIEEHRPLALWGDGRLVNTFGELFSANLGEAEEAGPLPHFSGPPGTEVQVARRFAELRQVVAPLGAEPVALALSERHAWTLKLADGTTLLLGREQGMPIDKRLARWVETYPQVMAELNRRAEVIDLRYPNGFAIRSLAMLEGEGGGEGGEGAGASQGRQAAREPARGQGKTQERPR</sequence>
<evidence type="ECO:0000313" key="12">
    <source>
        <dbReference type="EMBL" id="TXL68886.1"/>
    </source>
</evidence>
<dbReference type="PROSITE" id="PS51779">
    <property type="entry name" value="POTRA"/>
    <property type="match status" value="1"/>
</dbReference>
<comment type="function">
    <text evidence="9">Essential cell division protein. May link together the upstream cell division proteins, which are predominantly cytoplasmic, with the downstream cell division proteins, which are predominantly periplasmic. May control correct divisome assembly.</text>
</comment>
<dbReference type="PANTHER" id="PTHR35851:SF1">
    <property type="entry name" value="CELL DIVISION PROTEIN FTSQ"/>
    <property type="match status" value="1"/>
</dbReference>